<sequence length="245" mass="28202">MRKKWLILFGSVFAIFAFYFLLQQLFAGIHSWKDWNLPLTGRMIYIDPGHGGPDGGAEKGGAVEKDIALAISKKLRDYLQEQGAFVYMTRETDRDLADEDTRGLSRRKVQDLHRRADLVNESDAELLVSIHLNSIPSPKWRGAQTFYSGKLIESKIAAELIQEELVNHLKNTDREAKEINHVYLLKSVKKPAVLVEAGFLSNPDERRLLMDKDYQEKVADAIYKGILRYFTDEKKERKEETDEEE</sequence>
<dbReference type="PANTHER" id="PTHR30404">
    <property type="entry name" value="N-ACETYLMURAMOYL-L-ALANINE AMIDASE"/>
    <property type="match status" value="1"/>
</dbReference>
<dbReference type="InterPro" id="IPR002508">
    <property type="entry name" value="MurNAc-LAA_cat"/>
</dbReference>
<dbReference type="EC" id="3.5.1.28" evidence="3"/>
<evidence type="ECO:0000313" key="4">
    <source>
        <dbReference type="EMBL" id="REJ31527.1"/>
    </source>
</evidence>
<dbReference type="AlphaFoldDB" id="A0A150M8I7"/>
<dbReference type="EMBL" id="QEWE01000004">
    <property type="protein sequence ID" value="REJ31527.1"/>
    <property type="molecule type" value="Genomic_DNA"/>
</dbReference>
<dbReference type="Proteomes" id="UP000257014">
    <property type="component" value="Unassembled WGS sequence"/>
</dbReference>
<dbReference type="PATRIC" id="fig|301148.3.peg.2747"/>
<dbReference type="EMBL" id="LQYT01000030">
    <property type="protein sequence ID" value="KYD20685.1"/>
    <property type="molecule type" value="Genomic_DNA"/>
</dbReference>
<dbReference type="InterPro" id="IPR050695">
    <property type="entry name" value="N-acetylmuramoyl_amidase_3"/>
</dbReference>
<reference evidence="3 5" key="1">
    <citation type="submission" date="2016-01" db="EMBL/GenBank/DDBJ databases">
        <title>Draft Genome Sequences of Seven Thermophilic Sporeformers Isolated from Foods.</title>
        <authorList>
            <person name="Berendsen E.M."/>
            <person name="Wells-Bennik M.H."/>
            <person name="Krawcyk A.O."/>
            <person name="De Jong A."/>
            <person name="Holsappel S."/>
            <person name="Eijlander R.T."/>
            <person name="Kuipers O.P."/>
        </authorList>
    </citation>
    <scope>NUCLEOTIDE SEQUENCE [LARGE SCALE GENOMIC DNA]</scope>
    <source>
        <strain evidence="3 5">B4135</strain>
    </source>
</reference>
<keyword evidence="1 3" id="KW-0378">Hydrolase</keyword>
<dbReference type="OrthoDB" id="9806267at2"/>
<proteinExistence type="predicted"/>
<feature type="domain" description="MurNAc-LAA" evidence="2">
    <location>
        <begin position="116"/>
        <end position="227"/>
    </location>
</feature>
<dbReference type="InterPro" id="IPR014234">
    <property type="entry name" value="Spore_CwlD"/>
</dbReference>
<evidence type="ECO:0000313" key="3">
    <source>
        <dbReference type="EMBL" id="KYD20685.1"/>
    </source>
</evidence>
<dbReference type="SMART" id="SM00646">
    <property type="entry name" value="Ami_3"/>
    <property type="match status" value="1"/>
</dbReference>
<dbReference type="STRING" id="301148.B4135_0067"/>
<reference evidence="4 6" key="2">
    <citation type="submission" date="2018-03" db="EMBL/GenBank/DDBJ databases">
        <authorList>
            <person name="Keele B.F."/>
        </authorList>
    </citation>
    <scope>NUCLEOTIDE SEQUENCE [LARGE SCALE GENOMIC DNA]</scope>
    <source>
        <strain evidence="4">ZCTH4_d</strain>
    </source>
</reference>
<dbReference type="GO" id="GO:0008745">
    <property type="term" value="F:N-acetylmuramoyl-L-alanine amidase activity"/>
    <property type="evidence" value="ECO:0007669"/>
    <property type="project" value="UniProtKB-EC"/>
</dbReference>
<dbReference type="Gene3D" id="3.40.630.40">
    <property type="entry name" value="Zn-dependent exopeptidases"/>
    <property type="match status" value="1"/>
</dbReference>
<dbReference type="RefSeq" id="WP_061568462.1">
    <property type="nucleotide sequence ID" value="NZ_LQYT01000030.1"/>
</dbReference>
<dbReference type="CDD" id="cd02696">
    <property type="entry name" value="MurNAc-LAA"/>
    <property type="match status" value="1"/>
</dbReference>
<protein>
    <submittedName>
        <fullName evidence="3">Germination-specific N-acetylmuramoyl-L-alanine amidase, cell wall hydrolase CwlD</fullName>
        <ecNumber evidence="3">3.5.1.28</ecNumber>
    </submittedName>
    <submittedName>
        <fullName evidence="4">N-acetylmuramoyl-L-alanine amidase CwlD</fullName>
    </submittedName>
</protein>
<evidence type="ECO:0000313" key="5">
    <source>
        <dbReference type="Proteomes" id="UP000075683"/>
    </source>
</evidence>
<dbReference type="GO" id="GO:0009253">
    <property type="term" value="P:peptidoglycan catabolic process"/>
    <property type="evidence" value="ECO:0007669"/>
    <property type="project" value="InterPro"/>
</dbReference>
<dbReference type="PANTHER" id="PTHR30404:SF0">
    <property type="entry name" value="N-ACETYLMURAMOYL-L-ALANINE AMIDASE AMIC"/>
    <property type="match status" value="1"/>
</dbReference>
<accession>A0A150M8I7</accession>
<gene>
    <name evidence="4" type="primary">cwlD</name>
    <name evidence="3" type="ORF">B4135_0067</name>
    <name evidence="4" type="ORF">C6P37_00955</name>
</gene>
<dbReference type="Proteomes" id="UP000075683">
    <property type="component" value="Unassembled WGS sequence"/>
</dbReference>
<dbReference type="NCBIfam" id="TIGR02883">
    <property type="entry name" value="spore_cwlD"/>
    <property type="match status" value="1"/>
</dbReference>
<dbReference type="Pfam" id="PF01520">
    <property type="entry name" value="Amidase_3"/>
    <property type="match status" value="1"/>
</dbReference>
<organism evidence="3 5">
    <name type="scientific">Caldibacillus debilis</name>
    <dbReference type="NCBI Taxonomy" id="301148"/>
    <lineage>
        <taxon>Bacteria</taxon>
        <taxon>Bacillati</taxon>
        <taxon>Bacillota</taxon>
        <taxon>Bacilli</taxon>
        <taxon>Bacillales</taxon>
        <taxon>Bacillaceae</taxon>
        <taxon>Caldibacillus</taxon>
    </lineage>
</organism>
<dbReference type="GO" id="GO:0030288">
    <property type="term" value="C:outer membrane-bounded periplasmic space"/>
    <property type="evidence" value="ECO:0007669"/>
    <property type="project" value="TreeGrafter"/>
</dbReference>
<name>A0A150M8I7_9BACI</name>
<dbReference type="SUPFAM" id="SSF53187">
    <property type="entry name" value="Zn-dependent exopeptidases"/>
    <property type="match status" value="1"/>
</dbReference>
<evidence type="ECO:0000259" key="2">
    <source>
        <dbReference type="SMART" id="SM00646"/>
    </source>
</evidence>
<comment type="caution">
    <text evidence="3">The sequence shown here is derived from an EMBL/GenBank/DDBJ whole genome shotgun (WGS) entry which is preliminary data.</text>
</comment>
<evidence type="ECO:0000313" key="6">
    <source>
        <dbReference type="Proteomes" id="UP000257014"/>
    </source>
</evidence>
<evidence type="ECO:0000256" key="1">
    <source>
        <dbReference type="ARBA" id="ARBA00022801"/>
    </source>
</evidence>